<name>A0A7V8FIH7_STEMA</name>
<keyword evidence="1" id="KW-0472">Membrane</keyword>
<dbReference type="Proteomes" id="UP000487117">
    <property type="component" value="Unassembled WGS sequence"/>
</dbReference>
<evidence type="ECO:0000256" key="1">
    <source>
        <dbReference type="SAM" id="Phobius"/>
    </source>
</evidence>
<sequence length="53" mass="5491">MFFVLGHLVAGLRVVLLAHGTHAQATTRLWYAGILASAAVATAIIAGMCGVRL</sequence>
<organism evidence="2 3">
    <name type="scientific">Stenotrophomonas maltophilia</name>
    <name type="common">Pseudomonas maltophilia</name>
    <name type="synonym">Xanthomonas maltophilia</name>
    <dbReference type="NCBI Taxonomy" id="40324"/>
    <lineage>
        <taxon>Bacteria</taxon>
        <taxon>Pseudomonadati</taxon>
        <taxon>Pseudomonadota</taxon>
        <taxon>Gammaproteobacteria</taxon>
        <taxon>Lysobacterales</taxon>
        <taxon>Lysobacteraceae</taxon>
        <taxon>Stenotrophomonas</taxon>
        <taxon>Stenotrophomonas maltophilia group</taxon>
    </lineage>
</organism>
<dbReference type="EMBL" id="WNDS01000002">
    <property type="protein sequence ID" value="KAF1016337.1"/>
    <property type="molecule type" value="Genomic_DNA"/>
</dbReference>
<comment type="caution">
    <text evidence="2">The sequence shown here is derived from an EMBL/GenBank/DDBJ whole genome shotgun (WGS) entry which is preliminary data.</text>
</comment>
<gene>
    <name evidence="2" type="ORF">GAK31_01831</name>
</gene>
<evidence type="ECO:0000313" key="2">
    <source>
        <dbReference type="EMBL" id="KAF1016337.1"/>
    </source>
</evidence>
<dbReference type="AlphaFoldDB" id="A0A7V8FIH7"/>
<keyword evidence="1" id="KW-0812">Transmembrane</keyword>
<protein>
    <submittedName>
        <fullName evidence="2">Uncharacterized protein</fullName>
    </submittedName>
</protein>
<feature type="transmembrane region" description="Helical" evidence="1">
    <location>
        <begin position="30"/>
        <end position="51"/>
    </location>
</feature>
<evidence type="ECO:0000313" key="3">
    <source>
        <dbReference type="Proteomes" id="UP000487117"/>
    </source>
</evidence>
<keyword evidence="1" id="KW-1133">Transmembrane helix</keyword>
<accession>A0A7V8FIH7</accession>
<proteinExistence type="predicted"/>
<reference evidence="3" key="1">
    <citation type="journal article" date="2020" name="MBio">
        <title>Horizontal gene transfer to a defensive symbiont with a reduced genome amongst a multipartite beetle microbiome.</title>
        <authorList>
            <person name="Waterworth S.C."/>
            <person name="Florez L.V."/>
            <person name="Rees E.R."/>
            <person name="Hertweck C."/>
            <person name="Kaltenpoth M."/>
            <person name="Kwan J.C."/>
        </authorList>
    </citation>
    <scope>NUCLEOTIDE SEQUENCE [LARGE SCALE GENOMIC DNA]</scope>
</reference>